<reference evidence="1 2" key="1">
    <citation type="journal article" date="2016" name="Mol. Biol. Evol.">
        <title>Comparative Genomics of Early-Diverging Mushroom-Forming Fungi Provides Insights into the Origins of Lignocellulose Decay Capabilities.</title>
        <authorList>
            <person name="Nagy L.G."/>
            <person name="Riley R."/>
            <person name="Tritt A."/>
            <person name="Adam C."/>
            <person name="Daum C."/>
            <person name="Floudas D."/>
            <person name="Sun H."/>
            <person name="Yadav J.S."/>
            <person name="Pangilinan J."/>
            <person name="Larsson K.H."/>
            <person name="Matsuura K."/>
            <person name="Barry K."/>
            <person name="Labutti K."/>
            <person name="Kuo R."/>
            <person name="Ohm R.A."/>
            <person name="Bhattacharya S.S."/>
            <person name="Shirouzu T."/>
            <person name="Yoshinaga Y."/>
            <person name="Martin F.M."/>
            <person name="Grigoriev I.V."/>
            <person name="Hibbett D.S."/>
        </authorList>
    </citation>
    <scope>NUCLEOTIDE SEQUENCE [LARGE SCALE GENOMIC DNA]</scope>
    <source>
        <strain evidence="1 2">HHB14362 ss-1</strain>
    </source>
</reference>
<evidence type="ECO:0000313" key="2">
    <source>
        <dbReference type="Proteomes" id="UP000076761"/>
    </source>
</evidence>
<evidence type="ECO:0008006" key="3">
    <source>
        <dbReference type="Google" id="ProtNLM"/>
    </source>
</evidence>
<dbReference type="OrthoDB" id="3260546at2759"/>
<protein>
    <recommendedName>
        <fullName evidence="3">CCHC-type domain-containing protein</fullName>
    </recommendedName>
</protein>
<dbReference type="InParanoid" id="A0A165PM56"/>
<sequence>MNTTHMPTRNCQTVPSFDANQPKTILCYLEDLEDLFKAASITKNDKKKKYVTKYVSLTMEDLWGLLASATDRVKTYEDFKTEILSLYPTTSETNRKYSIKDVEDLIRKTHGKLMTSLVQLTAYYHKFIAITSYLAKKDDFSPGEQAHMFKRGLPDEFYDRVAQRLQLAHPTKRPSDSYSLKEYYEVADFVLSGTASVADLLPNHPMISSMVAIVAQPMGQVKTEEMIPLAESIKSLTQALKPVIESSCSTPAPARAIPRGTSCLYCGEPGCMINMCPKVAEDIHAGICKRDVHGRVVLPSGAEPQMIPGNWIWDKYHEYHRCNPGQHAVGMMTVHEDDSLLTMALEVVEEDPYTLKALTAAHQARIDALE</sequence>
<evidence type="ECO:0000313" key="1">
    <source>
        <dbReference type="EMBL" id="KZT21236.1"/>
    </source>
</evidence>
<dbReference type="AlphaFoldDB" id="A0A165PM56"/>
<keyword evidence="2" id="KW-1185">Reference proteome</keyword>
<dbReference type="Proteomes" id="UP000076761">
    <property type="component" value="Unassembled WGS sequence"/>
</dbReference>
<dbReference type="EMBL" id="KV425609">
    <property type="protein sequence ID" value="KZT21236.1"/>
    <property type="molecule type" value="Genomic_DNA"/>
</dbReference>
<organism evidence="1 2">
    <name type="scientific">Neolentinus lepideus HHB14362 ss-1</name>
    <dbReference type="NCBI Taxonomy" id="1314782"/>
    <lineage>
        <taxon>Eukaryota</taxon>
        <taxon>Fungi</taxon>
        <taxon>Dikarya</taxon>
        <taxon>Basidiomycota</taxon>
        <taxon>Agaricomycotina</taxon>
        <taxon>Agaricomycetes</taxon>
        <taxon>Gloeophyllales</taxon>
        <taxon>Gloeophyllaceae</taxon>
        <taxon>Neolentinus</taxon>
    </lineage>
</organism>
<name>A0A165PM56_9AGAM</name>
<gene>
    <name evidence="1" type="ORF">NEOLEDRAFT_1073858</name>
</gene>
<accession>A0A165PM56</accession>
<dbReference type="STRING" id="1314782.A0A165PM56"/>
<proteinExistence type="predicted"/>